<gene>
    <name evidence="2" type="ORF">B4U80_00860</name>
</gene>
<dbReference type="STRING" id="299467.A0A443SAK6"/>
<dbReference type="VEuPathDB" id="VectorBase:LDEU007494"/>
<keyword evidence="1" id="KW-0732">Signal</keyword>
<dbReference type="AlphaFoldDB" id="A0A443SAK6"/>
<dbReference type="EMBL" id="NCKV01004735">
    <property type="protein sequence ID" value="RWS24547.1"/>
    <property type="molecule type" value="Genomic_DNA"/>
</dbReference>
<name>A0A443SAK6_9ACAR</name>
<protein>
    <submittedName>
        <fullName evidence="2">DUF3105 domain containing protein-like protein</fullName>
    </submittedName>
</protein>
<dbReference type="PANTHER" id="PTHR34179:SF1">
    <property type="entry name" value="TUMOR PROTEIN P53-INDUCIBLE PROTEIN 13"/>
    <property type="match status" value="1"/>
</dbReference>
<dbReference type="Proteomes" id="UP000288716">
    <property type="component" value="Unassembled WGS sequence"/>
</dbReference>
<organism evidence="2 3">
    <name type="scientific">Leptotrombidium deliense</name>
    <dbReference type="NCBI Taxonomy" id="299467"/>
    <lineage>
        <taxon>Eukaryota</taxon>
        <taxon>Metazoa</taxon>
        <taxon>Ecdysozoa</taxon>
        <taxon>Arthropoda</taxon>
        <taxon>Chelicerata</taxon>
        <taxon>Arachnida</taxon>
        <taxon>Acari</taxon>
        <taxon>Acariformes</taxon>
        <taxon>Trombidiformes</taxon>
        <taxon>Prostigmata</taxon>
        <taxon>Anystina</taxon>
        <taxon>Parasitengona</taxon>
        <taxon>Trombiculoidea</taxon>
        <taxon>Trombiculidae</taxon>
        <taxon>Leptotrombidium</taxon>
    </lineage>
</organism>
<dbReference type="OrthoDB" id="5960270at2759"/>
<evidence type="ECO:0000313" key="3">
    <source>
        <dbReference type="Proteomes" id="UP000288716"/>
    </source>
</evidence>
<proteinExistence type="predicted"/>
<dbReference type="PANTHER" id="PTHR34179">
    <property type="entry name" value="TUMOR PROTEIN P53-INDUCIBLE PROTEIN 13"/>
    <property type="match status" value="1"/>
</dbReference>
<feature type="chain" id="PRO_5019164268" evidence="1">
    <location>
        <begin position="17"/>
        <end position="261"/>
    </location>
</feature>
<feature type="signal peptide" evidence="1">
    <location>
        <begin position="1"/>
        <end position="16"/>
    </location>
</feature>
<evidence type="ECO:0000313" key="2">
    <source>
        <dbReference type="EMBL" id="RWS24547.1"/>
    </source>
</evidence>
<dbReference type="InterPro" id="IPR021454">
    <property type="entry name" value="DUF3105"/>
</dbReference>
<comment type="caution">
    <text evidence="2">The sequence shown here is derived from an EMBL/GenBank/DDBJ whole genome shotgun (WGS) entry which is preliminary data.</text>
</comment>
<dbReference type="Pfam" id="PF11303">
    <property type="entry name" value="DUF3105"/>
    <property type="match status" value="1"/>
</dbReference>
<keyword evidence="3" id="KW-1185">Reference proteome</keyword>
<reference evidence="2 3" key="1">
    <citation type="journal article" date="2018" name="Gigascience">
        <title>Genomes of trombidid mites reveal novel predicted allergens and laterally-transferred genes associated with secondary metabolism.</title>
        <authorList>
            <person name="Dong X."/>
            <person name="Chaisiri K."/>
            <person name="Xia D."/>
            <person name="Armstrong S.D."/>
            <person name="Fang Y."/>
            <person name="Donnelly M.J."/>
            <person name="Kadowaki T."/>
            <person name="McGarry J.W."/>
            <person name="Darby A.C."/>
            <person name="Makepeace B.L."/>
        </authorList>
    </citation>
    <scope>NUCLEOTIDE SEQUENCE [LARGE SCALE GENOMIC DNA]</scope>
    <source>
        <strain evidence="2">UoL-UT</strain>
    </source>
</reference>
<sequence length="261" mass="30201">MRFLLPFIFIVGTYLSKEVDNDLSSMKDEKHGIKMGEVYEGCDDAETDLEIDWDASPVSYTCYHPKFPYPINNKIKSEESCIELPSNYYVRIFILYENAEMSFAQPQHYCMFDKITYNTSIPTYGNHRPLWPVYGEYRYVPPQRWLHNIEHGAVVMLYHPCAHPEMVDKLRKIVVKCIRKHVITASRNLPMERPLALVTWGCKMLMNTVDKHKIIPFIKRTALHGPEGNYSAEGQYMKFLVNPASIPVGSDINDSVLCPNL</sequence>
<accession>A0A443SAK6</accession>
<evidence type="ECO:0000256" key="1">
    <source>
        <dbReference type="SAM" id="SignalP"/>
    </source>
</evidence>
<dbReference type="GO" id="GO:0005737">
    <property type="term" value="C:cytoplasm"/>
    <property type="evidence" value="ECO:0007669"/>
    <property type="project" value="TreeGrafter"/>
</dbReference>